<keyword evidence="2" id="KW-1185">Reference proteome</keyword>
<protein>
    <recommendedName>
        <fullName evidence="3">ATP-binding protein</fullName>
    </recommendedName>
</protein>
<accession>A0ABR8KC35</accession>
<sequence length="382" mass="42938">MNQTIYIPNRFESVLSNPNLKATPLILPVEEDLKAFDFLRRKADVQGGGILSFLLGVSGIGKTTSVYSTAACMPEQFTRVYTVPPDLELREVLSWLRKGNLPSPCKKTHLMLFDGREVTDDGVGLREFLSGLNQLLRGRKDILFCWPTTDPEWHSQIRDTAQRIGGTNFVPSQSDIQIQGLPRVDWIKALERVLIQLDLSFEDLAVDTKMLEFTATKSNTIGEFFGYIGDTIAERVTDVQIYKKLPSLVFVVTSGSTVASEANRIRRAGTYILKAEELLAYSGRSNAGEWWKERSKKSEHHLAYIISLFNARLTTMSPSAVSYACVHYGEEDLRHAALNNGVKQHTINAKKTLQSTDLYRHLTEQTVSELIIYPKGKNKGSY</sequence>
<proteinExistence type="predicted"/>
<evidence type="ECO:0000313" key="1">
    <source>
        <dbReference type="EMBL" id="MBD2737106.1"/>
    </source>
</evidence>
<gene>
    <name evidence="1" type="ORF">H6H03_25015</name>
</gene>
<comment type="caution">
    <text evidence="1">The sequence shown here is derived from an EMBL/GenBank/DDBJ whole genome shotgun (WGS) entry which is preliminary data.</text>
</comment>
<name>A0ABR8KC35_9NOSO</name>
<dbReference type="RefSeq" id="WP_190957704.1">
    <property type="nucleotide sequence ID" value="NZ_JACJTU010000027.1"/>
</dbReference>
<dbReference type="EMBL" id="JACJTU010000027">
    <property type="protein sequence ID" value="MBD2737106.1"/>
    <property type="molecule type" value="Genomic_DNA"/>
</dbReference>
<organism evidence="1 2">
    <name type="scientific">Nostoc paludosum FACHB-159</name>
    <dbReference type="NCBI Taxonomy" id="2692908"/>
    <lineage>
        <taxon>Bacteria</taxon>
        <taxon>Bacillati</taxon>
        <taxon>Cyanobacteriota</taxon>
        <taxon>Cyanophyceae</taxon>
        <taxon>Nostocales</taxon>
        <taxon>Nostocaceae</taxon>
        <taxon>Nostoc</taxon>
    </lineage>
</organism>
<evidence type="ECO:0008006" key="3">
    <source>
        <dbReference type="Google" id="ProtNLM"/>
    </source>
</evidence>
<dbReference type="Proteomes" id="UP000637383">
    <property type="component" value="Unassembled WGS sequence"/>
</dbReference>
<evidence type="ECO:0000313" key="2">
    <source>
        <dbReference type="Proteomes" id="UP000637383"/>
    </source>
</evidence>
<reference evidence="1 2" key="1">
    <citation type="journal article" date="2020" name="ISME J.">
        <title>Comparative genomics reveals insights into cyanobacterial evolution and habitat adaptation.</title>
        <authorList>
            <person name="Chen M.Y."/>
            <person name="Teng W.K."/>
            <person name="Zhao L."/>
            <person name="Hu C.X."/>
            <person name="Zhou Y.K."/>
            <person name="Han B.P."/>
            <person name="Song L.R."/>
            <person name="Shu W.S."/>
        </authorList>
    </citation>
    <scope>NUCLEOTIDE SEQUENCE [LARGE SCALE GENOMIC DNA]</scope>
    <source>
        <strain evidence="1 2">FACHB-159</strain>
    </source>
</reference>